<name>A0ABU7XW97_9FLAO</name>
<dbReference type="CDD" id="cd16027">
    <property type="entry name" value="SGSH"/>
    <property type="match status" value="1"/>
</dbReference>
<comment type="caution">
    <text evidence="5">The sequence shown here is derived from an EMBL/GenBank/DDBJ whole genome shotgun (WGS) entry which is preliminary data.</text>
</comment>
<reference evidence="5 6" key="1">
    <citation type="submission" date="2022-09" db="EMBL/GenBank/DDBJ databases">
        <title>Genome sequencing of Flavivirga sp. MEBiC05379.</title>
        <authorList>
            <person name="Oh H.-M."/>
            <person name="Kwon K.K."/>
            <person name="Park M.J."/>
            <person name="Yang S.-H."/>
        </authorList>
    </citation>
    <scope>NUCLEOTIDE SEQUENCE [LARGE SCALE GENOMIC DNA]</scope>
    <source>
        <strain evidence="5 6">MEBiC05379</strain>
    </source>
</reference>
<protein>
    <submittedName>
        <fullName evidence="5">Sulfatase</fullName>
    </submittedName>
</protein>
<feature type="domain" description="Sulfatase N-terminal" evidence="4">
    <location>
        <begin position="38"/>
        <end position="306"/>
    </location>
</feature>
<dbReference type="SUPFAM" id="SSF53649">
    <property type="entry name" value="Alkaline phosphatase-like"/>
    <property type="match status" value="1"/>
</dbReference>
<gene>
    <name evidence="5" type="ORF">N1F79_17810</name>
</gene>
<dbReference type="InterPro" id="IPR052701">
    <property type="entry name" value="GAG_Ulvan_Degrading_Sulfatases"/>
</dbReference>
<organism evidence="5 6">
    <name type="scientific">Flavivirga spongiicola</name>
    <dbReference type="NCBI Taxonomy" id="421621"/>
    <lineage>
        <taxon>Bacteria</taxon>
        <taxon>Pseudomonadati</taxon>
        <taxon>Bacteroidota</taxon>
        <taxon>Flavobacteriia</taxon>
        <taxon>Flavobacteriales</taxon>
        <taxon>Flavobacteriaceae</taxon>
        <taxon>Flavivirga</taxon>
    </lineage>
</organism>
<dbReference type="Proteomes" id="UP001337305">
    <property type="component" value="Unassembled WGS sequence"/>
</dbReference>
<comment type="similarity">
    <text evidence="1">Belongs to the sulfatase family.</text>
</comment>
<evidence type="ECO:0000259" key="4">
    <source>
        <dbReference type="Pfam" id="PF00884"/>
    </source>
</evidence>
<dbReference type="InterPro" id="IPR024607">
    <property type="entry name" value="Sulfatase_CS"/>
</dbReference>
<keyword evidence="6" id="KW-1185">Reference proteome</keyword>
<proteinExistence type="inferred from homology"/>
<dbReference type="RefSeq" id="WP_303307296.1">
    <property type="nucleotide sequence ID" value="NZ_JAODOP010000004.1"/>
</dbReference>
<keyword evidence="2" id="KW-0378">Hydrolase</keyword>
<dbReference type="Gene3D" id="3.40.720.10">
    <property type="entry name" value="Alkaline Phosphatase, subunit A"/>
    <property type="match status" value="1"/>
</dbReference>
<keyword evidence="3" id="KW-0732">Signal</keyword>
<evidence type="ECO:0000256" key="2">
    <source>
        <dbReference type="ARBA" id="ARBA00022801"/>
    </source>
</evidence>
<dbReference type="PROSITE" id="PS00523">
    <property type="entry name" value="SULFATASE_1"/>
    <property type="match status" value="1"/>
</dbReference>
<evidence type="ECO:0000256" key="3">
    <source>
        <dbReference type="SAM" id="SignalP"/>
    </source>
</evidence>
<dbReference type="InterPro" id="IPR000917">
    <property type="entry name" value="Sulfatase_N"/>
</dbReference>
<dbReference type="PANTHER" id="PTHR43751">
    <property type="entry name" value="SULFATASE"/>
    <property type="match status" value="1"/>
</dbReference>
<feature type="signal peptide" evidence="3">
    <location>
        <begin position="1"/>
        <end position="22"/>
    </location>
</feature>
<dbReference type="Pfam" id="PF00884">
    <property type="entry name" value="Sulfatase"/>
    <property type="match status" value="1"/>
</dbReference>
<dbReference type="EMBL" id="JAODOP010000004">
    <property type="protein sequence ID" value="MEF3834993.1"/>
    <property type="molecule type" value="Genomic_DNA"/>
</dbReference>
<sequence length="508" mass="57791">MNILKNYWIILLVIAISNVSCGNDKGTKQKDTTQKKKPNILILMSDNHSWNHLGSYGDKVVKTPNIDRVAKEGIQFNNAFCASPSCSPARAAMLTGQDIWRLGEGANLWGGFPKEKVYTELMANAGYHVGIEGKGWGPGNAEANGWENNPGGERYDSFEEFYNEIEKGKPWMYWYSSRDPHRPFRKDGWKKSNIKLEDIVVPSYLPDTEEVRKDIADYYNEIQLFDREVSSYMALIGEMGQLENTIIVICSDNGWQMPRGLANLYDFGTKIPLIISWPKHFKGDRKIEDFVTLNDFAPTFLELAGIDIPEEMNAKSLVNILKSKESGKIEAGRDFVVTGRERHAFVRQNGAGYPGRAIRTKDYLYIRNYEPSRWPAGDPPLYGDVDAHMLQYPAPSKFYMLTHRNDEKVKPLFSMAFGKRPAEELFDLSKDPDQLNNIAQSPDYAEIKSELSKQLTDYLVSSGDPRETDASFDWDAATYYMEGDKRPRPGQKAIEALGLEEEYDYLSH</sequence>
<accession>A0ABU7XW97</accession>
<evidence type="ECO:0000313" key="6">
    <source>
        <dbReference type="Proteomes" id="UP001337305"/>
    </source>
</evidence>
<evidence type="ECO:0000313" key="5">
    <source>
        <dbReference type="EMBL" id="MEF3834993.1"/>
    </source>
</evidence>
<feature type="chain" id="PRO_5045962693" evidence="3">
    <location>
        <begin position="23"/>
        <end position="508"/>
    </location>
</feature>
<dbReference type="PANTHER" id="PTHR43751:SF1">
    <property type="entry name" value="SULFATASE ATSG-RELATED"/>
    <property type="match status" value="1"/>
</dbReference>
<evidence type="ECO:0000256" key="1">
    <source>
        <dbReference type="ARBA" id="ARBA00008779"/>
    </source>
</evidence>
<dbReference type="InterPro" id="IPR017850">
    <property type="entry name" value="Alkaline_phosphatase_core_sf"/>
</dbReference>